<protein>
    <submittedName>
        <fullName evidence="1">Uncharacterized protein</fullName>
    </submittedName>
</protein>
<dbReference type="Proteomes" id="UP001050808">
    <property type="component" value="Unassembled WGS sequence"/>
</dbReference>
<evidence type="ECO:0000313" key="1">
    <source>
        <dbReference type="EMBL" id="GHI42054.1"/>
    </source>
</evidence>
<name>A0ABQ3QXQ3_9ACTN</name>
<reference evidence="1" key="1">
    <citation type="submission" date="2024-05" db="EMBL/GenBank/DDBJ databases">
        <title>Whole genome shotgun sequence of Streptomyces violascens NBRC 12920.</title>
        <authorList>
            <person name="Komaki H."/>
            <person name="Tamura T."/>
        </authorList>
    </citation>
    <scope>NUCLEOTIDE SEQUENCE</scope>
    <source>
        <strain evidence="1">NBRC 12920</strain>
    </source>
</reference>
<accession>A0ABQ3QXQ3</accession>
<dbReference type="RefSeq" id="WP_373300962.1">
    <property type="nucleotide sequence ID" value="NZ_BMUA01000011.1"/>
</dbReference>
<dbReference type="EMBL" id="BNDY01000017">
    <property type="protein sequence ID" value="GHI42054.1"/>
    <property type="molecule type" value="Genomic_DNA"/>
</dbReference>
<evidence type="ECO:0000313" key="2">
    <source>
        <dbReference type="Proteomes" id="UP001050808"/>
    </source>
</evidence>
<proteinExistence type="predicted"/>
<organism evidence="1 2">
    <name type="scientific">Streptomyces violascens</name>
    <dbReference type="NCBI Taxonomy" id="67381"/>
    <lineage>
        <taxon>Bacteria</taxon>
        <taxon>Bacillati</taxon>
        <taxon>Actinomycetota</taxon>
        <taxon>Actinomycetes</taxon>
        <taxon>Kitasatosporales</taxon>
        <taxon>Streptomycetaceae</taxon>
        <taxon>Streptomyces</taxon>
    </lineage>
</organism>
<sequence>MRGRGADVIAVECRRALSEVPVALGDDNALPLAEPSQDLITYVQSWQWADPARHHALPGTG</sequence>
<gene>
    <name evidence="1" type="ORF">Sviol_64620</name>
</gene>
<comment type="caution">
    <text evidence="1">The sequence shown here is derived from an EMBL/GenBank/DDBJ whole genome shotgun (WGS) entry which is preliminary data.</text>
</comment>
<keyword evidence="2" id="KW-1185">Reference proteome</keyword>